<accession>A0AA39PMC3</accession>
<dbReference type="AlphaFoldDB" id="A0AA39PMC3"/>
<sequence>MALRRKPSSKSATKPNATQKTLFDLFPKKIKETQRPTTAQSDAPELSNDEEGADVMNDVEMPASEPAHFNGVELVPTPPTSSPIPFDIGDTIHVISDTDMEPAHLFLPSSSQSTARPSKIKLSFSGGSQQDPIVIESSSPMKPGPIQPYSIFAPRPKRAATPASLQKTDTKLLDAPYPSSDAQHVRGHQTTFQVTPSQTAQLPLQAQSVNKSEHMGLLDRASYLVELPELHRNHPAISRLSSNPTVATQNQKLWTEQYRPTCADEVLGNEQNARYLRDWLRKLQLELKDPPASTQSSQSSTPQTKSATTKRSHVTRRVSKRRGRKKQRIDSDEEDNWTVYSEDDVFYPASEDEQVSGFTRLKRKSCFEDEYVPPSSPPPASTQPLFMDLTNTIVLAGPSGSGKSAAVYACAAEMGWEVFEVYPGIGKRNASNMDNLVGEVGKNHLVRKARREEDRDGHAHAKEKLAAMLCGRKSAPEHTWTEPTDAGPSNRPVNQSLVLLEEVDILFKEDTNFWPAVTNFIKDCKRPVICTCNDITLLPLDDLPLQQILHFRPCESSLATSYLQSVCAAEGYLVDRKKIAQVYERSPEQHDVIPDLRQSIHTLQLWCPGNGVDSHWPLHHQPFTHEGSTSLSQFFLSLGEPLSPNGFVARHAESLSFLDSHLRRQDEDMPEAIAFSQVQASGDDEVGYTILFNTRDNITRQDSYGDGDQDRLIMSTAIRLSRGGIFGSMRSTNLSAHAGYRDVIKMLGRNMMGAQALRGTAFDIDYLPWIRQIVLADDEEEKNANKADIRVGRRTRNSQGQRYVRAIEISEDEREALEQTTLGGPDD</sequence>
<evidence type="ECO:0000256" key="1">
    <source>
        <dbReference type="SAM" id="MobiDB-lite"/>
    </source>
</evidence>
<evidence type="ECO:0000313" key="3">
    <source>
        <dbReference type="Proteomes" id="UP001175228"/>
    </source>
</evidence>
<feature type="compositionally biased region" description="Basic residues" evidence="1">
    <location>
        <begin position="308"/>
        <end position="327"/>
    </location>
</feature>
<feature type="compositionally biased region" description="Polar residues" evidence="1">
    <location>
        <begin position="9"/>
        <end position="21"/>
    </location>
</feature>
<feature type="compositionally biased region" description="Low complexity" evidence="1">
    <location>
        <begin position="290"/>
        <end position="307"/>
    </location>
</feature>
<dbReference type="SUPFAM" id="SSF52540">
    <property type="entry name" value="P-loop containing nucleoside triphosphate hydrolases"/>
    <property type="match status" value="1"/>
</dbReference>
<dbReference type="EMBL" id="JAUEPU010000043">
    <property type="protein sequence ID" value="KAK0486970.1"/>
    <property type="molecule type" value="Genomic_DNA"/>
</dbReference>
<evidence type="ECO:0000313" key="2">
    <source>
        <dbReference type="EMBL" id="KAK0486970.1"/>
    </source>
</evidence>
<dbReference type="Proteomes" id="UP001175228">
    <property type="component" value="Unassembled WGS sequence"/>
</dbReference>
<dbReference type="InterPro" id="IPR027417">
    <property type="entry name" value="P-loop_NTPase"/>
</dbReference>
<proteinExistence type="predicted"/>
<keyword evidence="3" id="KW-1185">Reference proteome</keyword>
<dbReference type="Gene3D" id="3.40.50.300">
    <property type="entry name" value="P-loop containing nucleotide triphosphate hydrolases"/>
    <property type="match status" value="1"/>
</dbReference>
<name>A0AA39PMC3_9AGAR</name>
<comment type="caution">
    <text evidence="2">The sequence shown here is derived from an EMBL/GenBank/DDBJ whole genome shotgun (WGS) entry which is preliminary data.</text>
</comment>
<feature type="region of interest" description="Disordered" evidence="1">
    <location>
        <begin position="288"/>
        <end position="334"/>
    </location>
</feature>
<dbReference type="GO" id="GO:0005634">
    <property type="term" value="C:nucleus"/>
    <property type="evidence" value="ECO:0007669"/>
    <property type="project" value="TreeGrafter"/>
</dbReference>
<evidence type="ECO:0008006" key="4">
    <source>
        <dbReference type="Google" id="ProtNLM"/>
    </source>
</evidence>
<gene>
    <name evidence="2" type="ORF">EDD18DRAFT_1192640</name>
</gene>
<organism evidence="2 3">
    <name type="scientific">Armillaria luteobubalina</name>
    <dbReference type="NCBI Taxonomy" id="153913"/>
    <lineage>
        <taxon>Eukaryota</taxon>
        <taxon>Fungi</taxon>
        <taxon>Dikarya</taxon>
        <taxon>Basidiomycota</taxon>
        <taxon>Agaricomycotina</taxon>
        <taxon>Agaricomycetes</taxon>
        <taxon>Agaricomycetidae</taxon>
        <taxon>Agaricales</taxon>
        <taxon>Marasmiineae</taxon>
        <taxon>Physalacriaceae</taxon>
        <taxon>Armillaria</taxon>
    </lineage>
</organism>
<dbReference type="PANTHER" id="PTHR23389">
    <property type="entry name" value="CHROMOSOME TRANSMISSION FIDELITY FACTOR 18"/>
    <property type="match status" value="1"/>
</dbReference>
<dbReference type="PANTHER" id="PTHR23389:SF21">
    <property type="entry name" value="ATPASE FAMILY AAA DOMAIN-CONTAINING PROTEIN 5"/>
    <property type="match status" value="1"/>
</dbReference>
<reference evidence="2" key="1">
    <citation type="submission" date="2023-06" db="EMBL/GenBank/DDBJ databases">
        <authorList>
            <consortium name="Lawrence Berkeley National Laboratory"/>
            <person name="Ahrendt S."/>
            <person name="Sahu N."/>
            <person name="Indic B."/>
            <person name="Wong-Bajracharya J."/>
            <person name="Merenyi Z."/>
            <person name="Ke H.-M."/>
            <person name="Monk M."/>
            <person name="Kocsube S."/>
            <person name="Drula E."/>
            <person name="Lipzen A."/>
            <person name="Balint B."/>
            <person name="Henrissat B."/>
            <person name="Andreopoulos B."/>
            <person name="Martin F.M."/>
            <person name="Harder C.B."/>
            <person name="Rigling D."/>
            <person name="Ford K.L."/>
            <person name="Foster G.D."/>
            <person name="Pangilinan J."/>
            <person name="Papanicolaou A."/>
            <person name="Barry K."/>
            <person name="LaButti K."/>
            <person name="Viragh M."/>
            <person name="Koriabine M."/>
            <person name="Yan M."/>
            <person name="Riley R."/>
            <person name="Champramary S."/>
            <person name="Plett K.L."/>
            <person name="Tsai I.J."/>
            <person name="Slot J."/>
            <person name="Sipos G."/>
            <person name="Plett J."/>
            <person name="Nagy L.G."/>
            <person name="Grigoriev I.V."/>
        </authorList>
    </citation>
    <scope>NUCLEOTIDE SEQUENCE</scope>
    <source>
        <strain evidence="2">HWK02</strain>
    </source>
</reference>
<dbReference type="GO" id="GO:0003677">
    <property type="term" value="F:DNA binding"/>
    <property type="evidence" value="ECO:0007669"/>
    <property type="project" value="TreeGrafter"/>
</dbReference>
<feature type="region of interest" description="Disordered" evidence="1">
    <location>
        <begin position="1"/>
        <end position="52"/>
    </location>
</feature>
<protein>
    <recommendedName>
        <fullName evidence="4">P-loop containing nucleoside triphosphate hydrolase protein</fullName>
    </recommendedName>
</protein>